<proteinExistence type="predicted"/>
<evidence type="ECO:0000259" key="3">
    <source>
        <dbReference type="Pfam" id="PF14021"/>
    </source>
</evidence>
<evidence type="ECO:0000313" key="5">
    <source>
        <dbReference type="Proteomes" id="UP000325849"/>
    </source>
</evidence>
<dbReference type="Proteomes" id="UP000325849">
    <property type="component" value="Unassembled WGS sequence"/>
</dbReference>
<name>A0A5N8VPU4_9ACTN</name>
<reference evidence="4 5" key="1">
    <citation type="submission" date="2019-07" db="EMBL/GenBank/DDBJ databases">
        <title>New species of Amycolatopsis and Streptomyces.</title>
        <authorList>
            <person name="Duangmal K."/>
            <person name="Teo W.F.A."/>
            <person name="Lipun K."/>
        </authorList>
    </citation>
    <scope>NUCLEOTIDE SEQUENCE [LARGE SCALE GENOMIC DNA]</scope>
    <source>
        <strain evidence="4 5">NBRC 109810</strain>
    </source>
</reference>
<evidence type="ECO:0000256" key="2">
    <source>
        <dbReference type="SAM" id="SignalP"/>
    </source>
</evidence>
<feature type="chain" id="PRO_5038422838" evidence="2">
    <location>
        <begin position="27"/>
        <end position="229"/>
    </location>
</feature>
<feature type="domain" description="TNT" evidence="3">
    <location>
        <begin position="132"/>
        <end position="225"/>
    </location>
</feature>
<dbReference type="RefSeq" id="WP_152894307.1">
    <property type="nucleotide sequence ID" value="NZ_JBHJTU010000020.1"/>
</dbReference>
<protein>
    <submittedName>
        <fullName evidence="4">DUF4237 domain-containing protein</fullName>
    </submittedName>
</protein>
<comment type="caution">
    <text evidence="4">The sequence shown here is derived from an EMBL/GenBank/DDBJ whole genome shotgun (WGS) entry which is preliminary data.</text>
</comment>
<dbReference type="GO" id="GO:0050135">
    <property type="term" value="F:NADP+ nucleosidase activity"/>
    <property type="evidence" value="ECO:0007669"/>
    <property type="project" value="InterPro"/>
</dbReference>
<sequence length="229" mass="25487">MRVLRAFLGSAIASLLLLIGISPATAYADTARVGTGTHCPTEHRSRGTNSAPTTQFGPYFRDDWRLGPTVLPRTGALGQMLRGYRRTDHVSSYWFLGCYWQTDPQTGKSGWWYPDNNGFVLRNGKPVEHPTTLRKGQLVDIFGSGFGNFLAPAGTPYAKRAIPPSNLDTYVAAYPFSYHLYRVVDPFEVHAGPIRPWFGQPGLGLQYVSDVTIPKLIEAKKLEEVNVRR</sequence>
<accession>A0A5N8VPU4</accession>
<dbReference type="InterPro" id="IPR025331">
    <property type="entry name" value="TNT"/>
</dbReference>
<dbReference type="AlphaFoldDB" id="A0A5N8VPU4"/>
<dbReference type="PANTHER" id="PTHR42059:SF1">
    <property type="entry name" value="TNT DOMAIN-CONTAINING PROTEIN"/>
    <property type="match status" value="1"/>
</dbReference>
<dbReference type="Pfam" id="PF14021">
    <property type="entry name" value="TNT"/>
    <property type="match status" value="1"/>
</dbReference>
<gene>
    <name evidence="4" type="ORF">FNH09_37280</name>
</gene>
<dbReference type="InterPro" id="IPR053024">
    <property type="entry name" value="Fungal_surface_NADase"/>
</dbReference>
<dbReference type="OrthoDB" id="4745173at2"/>
<evidence type="ECO:0000313" key="4">
    <source>
        <dbReference type="EMBL" id="MPY36676.1"/>
    </source>
</evidence>
<feature type="signal peptide" evidence="2">
    <location>
        <begin position="1"/>
        <end position="26"/>
    </location>
</feature>
<keyword evidence="5" id="KW-1185">Reference proteome</keyword>
<keyword evidence="2" id="KW-0732">Signal</keyword>
<dbReference type="PANTHER" id="PTHR42059">
    <property type="entry name" value="TNT DOMAIN-CONTAINING PROTEIN"/>
    <property type="match status" value="1"/>
</dbReference>
<dbReference type="EMBL" id="VJZD01000240">
    <property type="protein sequence ID" value="MPY36676.1"/>
    <property type="molecule type" value="Genomic_DNA"/>
</dbReference>
<feature type="region of interest" description="Disordered" evidence="1">
    <location>
        <begin position="35"/>
        <end position="55"/>
    </location>
</feature>
<organism evidence="4 5">
    <name type="scientific">Streptomyces adustus</name>
    <dbReference type="NCBI Taxonomy" id="1609272"/>
    <lineage>
        <taxon>Bacteria</taxon>
        <taxon>Bacillati</taxon>
        <taxon>Actinomycetota</taxon>
        <taxon>Actinomycetes</taxon>
        <taxon>Kitasatosporales</taxon>
        <taxon>Streptomycetaceae</taxon>
        <taxon>Streptomyces</taxon>
    </lineage>
</organism>
<evidence type="ECO:0000256" key="1">
    <source>
        <dbReference type="SAM" id="MobiDB-lite"/>
    </source>
</evidence>